<dbReference type="InterPro" id="IPR036873">
    <property type="entry name" value="Rhodanese-like_dom_sf"/>
</dbReference>
<dbReference type="Pfam" id="PF01206">
    <property type="entry name" value="TusA"/>
    <property type="match status" value="1"/>
</dbReference>
<dbReference type="Gene3D" id="3.30.110.40">
    <property type="entry name" value="TusA-like domain"/>
    <property type="match status" value="1"/>
</dbReference>
<organism evidence="2 3">
    <name type="scientific">Polycladospora coralii</name>
    <dbReference type="NCBI Taxonomy" id="2771432"/>
    <lineage>
        <taxon>Bacteria</taxon>
        <taxon>Bacillati</taxon>
        <taxon>Bacillota</taxon>
        <taxon>Bacilli</taxon>
        <taxon>Bacillales</taxon>
        <taxon>Thermoactinomycetaceae</taxon>
        <taxon>Polycladospora</taxon>
    </lineage>
</organism>
<dbReference type="InterPro" id="IPR001455">
    <property type="entry name" value="TusA-like"/>
</dbReference>
<dbReference type="RefSeq" id="WP_191141596.1">
    <property type="nucleotide sequence ID" value="NZ_JACXAH010000004.1"/>
</dbReference>
<dbReference type="EMBL" id="JACXAH010000004">
    <property type="protein sequence ID" value="MBD1371527.1"/>
    <property type="molecule type" value="Genomic_DNA"/>
</dbReference>
<dbReference type="CDD" id="cd00158">
    <property type="entry name" value="RHOD"/>
    <property type="match status" value="1"/>
</dbReference>
<dbReference type="AlphaFoldDB" id="A0A926N868"/>
<gene>
    <name evidence="2" type="ORF">IC620_04050</name>
</gene>
<dbReference type="PROSITE" id="PS50206">
    <property type="entry name" value="RHODANESE_3"/>
    <property type="match status" value="1"/>
</dbReference>
<feature type="domain" description="Rhodanese" evidence="1">
    <location>
        <begin position="103"/>
        <end position="191"/>
    </location>
</feature>
<dbReference type="PROSITE" id="PS01148">
    <property type="entry name" value="UPF0033"/>
    <property type="match status" value="1"/>
</dbReference>
<evidence type="ECO:0000259" key="1">
    <source>
        <dbReference type="PROSITE" id="PS50206"/>
    </source>
</evidence>
<dbReference type="CDD" id="cd00291">
    <property type="entry name" value="SirA_YedF_YeeD"/>
    <property type="match status" value="1"/>
</dbReference>
<dbReference type="SUPFAM" id="SSF64307">
    <property type="entry name" value="SirA-like"/>
    <property type="match status" value="1"/>
</dbReference>
<name>A0A926N868_9BACL</name>
<dbReference type="Proteomes" id="UP000661691">
    <property type="component" value="Unassembled WGS sequence"/>
</dbReference>
<dbReference type="PANTHER" id="PTHR43031">
    <property type="entry name" value="FAD-DEPENDENT OXIDOREDUCTASE"/>
    <property type="match status" value="1"/>
</dbReference>
<comment type="caution">
    <text evidence="2">The sequence shown here is derived from an EMBL/GenBank/DDBJ whole genome shotgun (WGS) entry which is preliminary data.</text>
</comment>
<sequence length="191" mass="21482">MNIKVNLVVDAKGMACPMPIVKTKKGMDQLESGDVMQVEATDQGSIADMQAWSNKNGHQYLGNKQIEGVIHHFIRKASEVEVKQEKIYPHTITNQNLQTKLNANEPMLIVDVREEAEYHFGHIPQAMSIPLGELESRLDECEKDVDLYVICRTGNRSDLAAQLLADKGFTQVRNVLPGMHEWSGLIQKEEV</sequence>
<dbReference type="SUPFAM" id="SSF52821">
    <property type="entry name" value="Rhodanese/Cell cycle control phosphatase"/>
    <property type="match status" value="1"/>
</dbReference>
<reference evidence="2" key="1">
    <citation type="submission" date="2020-09" db="EMBL/GenBank/DDBJ databases">
        <title>A novel bacterium of genus Hazenella, isolated from South China Sea.</title>
        <authorList>
            <person name="Huang H."/>
            <person name="Mo K."/>
            <person name="Hu Y."/>
        </authorList>
    </citation>
    <scope>NUCLEOTIDE SEQUENCE</scope>
    <source>
        <strain evidence="2">IB182357</strain>
    </source>
</reference>
<dbReference type="InterPro" id="IPR050229">
    <property type="entry name" value="GlpE_sulfurtransferase"/>
</dbReference>
<proteinExistence type="predicted"/>
<dbReference type="InterPro" id="IPR036868">
    <property type="entry name" value="TusA-like_sf"/>
</dbReference>
<dbReference type="InterPro" id="IPR001763">
    <property type="entry name" value="Rhodanese-like_dom"/>
</dbReference>
<protein>
    <submittedName>
        <fullName evidence="2">Sulfurtransferase TusA family protein</fullName>
    </submittedName>
</protein>
<evidence type="ECO:0000313" key="2">
    <source>
        <dbReference type="EMBL" id="MBD1371527.1"/>
    </source>
</evidence>
<evidence type="ECO:0000313" key="3">
    <source>
        <dbReference type="Proteomes" id="UP000661691"/>
    </source>
</evidence>
<dbReference type="PANTHER" id="PTHR43031:SF17">
    <property type="entry name" value="SULFURTRANSFERASE YTWF-RELATED"/>
    <property type="match status" value="1"/>
</dbReference>
<dbReference type="SMART" id="SM00450">
    <property type="entry name" value="RHOD"/>
    <property type="match status" value="1"/>
</dbReference>
<accession>A0A926N868</accession>
<dbReference type="Gene3D" id="3.40.250.10">
    <property type="entry name" value="Rhodanese-like domain"/>
    <property type="match status" value="1"/>
</dbReference>
<keyword evidence="3" id="KW-1185">Reference proteome</keyword>
<dbReference type="Pfam" id="PF00581">
    <property type="entry name" value="Rhodanese"/>
    <property type="match status" value="1"/>
</dbReference>